<proteinExistence type="predicted"/>
<keyword evidence="2" id="KW-1185">Reference proteome</keyword>
<name>A0AAD8PWN6_9PEZI</name>
<evidence type="ECO:0000313" key="2">
    <source>
        <dbReference type="Proteomes" id="UP001230504"/>
    </source>
</evidence>
<dbReference type="RefSeq" id="XP_060412865.1">
    <property type="nucleotide sequence ID" value="XM_060551913.1"/>
</dbReference>
<organism evidence="1 2">
    <name type="scientific">Colletotrichum navitas</name>
    <dbReference type="NCBI Taxonomy" id="681940"/>
    <lineage>
        <taxon>Eukaryota</taxon>
        <taxon>Fungi</taxon>
        <taxon>Dikarya</taxon>
        <taxon>Ascomycota</taxon>
        <taxon>Pezizomycotina</taxon>
        <taxon>Sordariomycetes</taxon>
        <taxon>Hypocreomycetidae</taxon>
        <taxon>Glomerellales</taxon>
        <taxon>Glomerellaceae</taxon>
        <taxon>Colletotrichum</taxon>
        <taxon>Colletotrichum graminicola species complex</taxon>
    </lineage>
</organism>
<accession>A0AAD8PWN6</accession>
<evidence type="ECO:0000313" key="1">
    <source>
        <dbReference type="EMBL" id="KAK1585882.1"/>
    </source>
</evidence>
<gene>
    <name evidence="1" type="ORF">LY79DRAFT_258301</name>
</gene>
<dbReference type="EMBL" id="JAHLJV010000040">
    <property type="protein sequence ID" value="KAK1585882.1"/>
    <property type="molecule type" value="Genomic_DNA"/>
</dbReference>
<comment type="caution">
    <text evidence="1">The sequence shown here is derived from an EMBL/GenBank/DDBJ whole genome shotgun (WGS) entry which is preliminary data.</text>
</comment>
<sequence length="236" mass="26181">MSKTMSLKNVEQHVPSMLTFVAPHTLRSSSGLELGLFTRQRSPPSTPPRSIFRNQPSWRVESESRRGLVVVQTSQRPLLRFDRASKEGLEGRCQTLGRIKQPCCCYIMASGHDKGVGALGAIVRASLQTPVALRGSSGKKSWSSSPARRRFIESPMRISPAMDNCRSNFRTRQSARPPHLLILLLVIPMIASPPCRYVACPSDVGSRSVGKHFPFSLDTATRFESRSVFVVRFEGV</sequence>
<reference evidence="1" key="1">
    <citation type="submission" date="2021-06" db="EMBL/GenBank/DDBJ databases">
        <title>Comparative genomics, transcriptomics and evolutionary studies reveal genomic signatures of adaptation to plant cell wall in hemibiotrophic fungi.</title>
        <authorList>
            <consortium name="DOE Joint Genome Institute"/>
            <person name="Baroncelli R."/>
            <person name="Diaz J.F."/>
            <person name="Benocci T."/>
            <person name="Peng M."/>
            <person name="Battaglia E."/>
            <person name="Haridas S."/>
            <person name="Andreopoulos W."/>
            <person name="Labutti K."/>
            <person name="Pangilinan J."/>
            <person name="Floch G.L."/>
            <person name="Makela M.R."/>
            <person name="Henrissat B."/>
            <person name="Grigoriev I.V."/>
            <person name="Crouch J.A."/>
            <person name="De Vries R.P."/>
            <person name="Sukno S.A."/>
            <person name="Thon M.R."/>
        </authorList>
    </citation>
    <scope>NUCLEOTIDE SEQUENCE</scope>
    <source>
        <strain evidence="1">CBS 125086</strain>
    </source>
</reference>
<dbReference type="AlphaFoldDB" id="A0AAD8PWN6"/>
<protein>
    <submittedName>
        <fullName evidence="1">Uncharacterized protein</fullName>
    </submittedName>
</protein>
<dbReference type="Proteomes" id="UP001230504">
    <property type="component" value="Unassembled WGS sequence"/>
</dbReference>
<dbReference type="GeneID" id="85436153"/>